<evidence type="ECO:0000313" key="3">
    <source>
        <dbReference type="EMBL" id="KIY66583.1"/>
    </source>
</evidence>
<organism evidence="3 4">
    <name type="scientific">Cylindrobasidium torrendii FP15055 ss-10</name>
    <dbReference type="NCBI Taxonomy" id="1314674"/>
    <lineage>
        <taxon>Eukaryota</taxon>
        <taxon>Fungi</taxon>
        <taxon>Dikarya</taxon>
        <taxon>Basidiomycota</taxon>
        <taxon>Agaricomycotina</taxon>
        <taxon>Agaricomycetes</taxon>
        <taxon>Agaricomycetidae</taxon>
        <taxon>Agaricales</taxon>
        <taxon>Marasmiineae</taxon>
        <taxon>Physalacriaceae</taxon>
        <taxon>Cylindrobasidium</taxon>
    </lineage>
</organism>
<feature type="compositionally biased region" description="Low complexity" evidence="1">
    <location>
        <begin position="386"/>
        <end position="395"/>
    </location>
</feature>
<feature type="region of interest" description="Disordered" evidence="1">
    <location>
        <begin position="462"/>
        <end position="493"/>
    </location>
</feature>
<dbReference type="GO" id="GO:0000164">
    <property type="term" value="C:protein phosphatase type 1 complex"/>
    <property type="evidence" value="ECO:0007669"/>
    <property type="project" value="TreeGrafter"/>
</dbReference>
<evidence type="ECO:0000256" key="1">
    <source>
        <dbReference type="SAM" id="MobiDB-lite"/>
    </source>
</evidence>
<feature type="compositionally biased region" description="Low complexity" evidence="1">
    <location>
        <begin position="508"/>
        <end position="532"/>
    </location>
</feature>
<feature type="region of interest" description="Disordered" evidence="1">
    <location>
        <begin position="1"/>
        <end position="140"/>
    </location>
</feature>
<feature type="region of interest" description="Disordered" evidence="1">
    <location>
        <begin position="386"/>
        <end position="422"/>
    </location>
</feature>
<evidence type="ECO:0000313" key="4">
    <source>
        <dbReference type="Proteomes" id="UP000054007"/>
    </source>
</evidence>
<dbReference type="OrthoDB" id="1881at2759"/>
<feature type="compositionally biased region" description="Low complexity" evidence="1">
    <location>
        <begin position="34"/>
        <end position="48"/>
    </location>
</feature>
<dbReference type="AlphaFoldDB" id="A0A0D7B7Q5"/>
<dbReference type="GO" id="GO:2001069">
    <property type="term" value="F:glycogen binding"/>
    <property type="evidence" value="ECO:0007669"/>
    <property type="project" value="TreeGrafter"/>
</dbReference>
<dbReference type="Gene3D" id="2.60.40.2440">
    <property type="entry name" value="Carbohydrate binding type-21 domain"/>
    <property type="match status" value="1"/>
</dbReference>
<dbReference type="InterPro" id="IPR050782">
    <property type="entry name" value="PP1_regulatory_subunit_3"/>
</dbReference>
<feature type="domain" description="CBM21" evidence="2">
    <location>
        <begin position="252"/>
        <end position="380"/>
    </location>
</feature>
<dbReference type="PANTHER" id="PTHR12307:SF36">
    <property type="entry name" value="GLYCOGEN-BINDING SUBUNIT 76A"/>
    <property type="match status" value="1"/>
</dbReference>
<dbReference type="STRING" id="1314674.A0A0D7B7Q5"/>
<keyword evidence="4" id="KW-1185">Reference proteome</keyword>
<feature type="region of interest" description="Disordered" evidence="1">
    <location>
        <begin position="508"/>
        <end position="533"/>
    </location>
</feature>
<sequence>MPFFAPSATSTTTTTTSPLPPTRPGHRRSYTSERGPGAFAPLAALPRRTSAKFQLHDNSNSNSSDESEDENAPPPIKFRGGGLKLNTTSIPFPRTSPNASPLPSPRSQTPSLAPTRRPLPHRTSSSPILLSNGKPLKSSLKSSASASSIVNLPHLHSLHMRAQSAPEAPPLELQSPGGSEYSFNSALSTPKSVHFPESQLESVRLFSRLAKPASLLSGQDTETETEAPPSMGYPFPITPAPASFTAQVDTVPSPTPAAEVIVESANFENMALTGTILVRNVSFEKHVAVRFTLDDWQTTSEVSARYAASLPSLPSTIKVVTLGDIAAGVVPQPWDRFSYHIRLEDYASSLGSRTLYFVVRYNAAGAEWWDNNGHKNYRVAFAKKSTSPPATASSTVPFPSVTETPATPPLTPPEDQHRARSASIEKRLRGFSLANYAKPSPTLTPPLPRKIDTAVHIEHIEETPALVHSSSDTESEDEAPSPYVERPRKDSPASLPAFHMKAAMVPLPSSPLVQSPSVESPLQRSSPPSSSDDLYKAFVQKWCFVGGVGA</sequence>
<dbReference type="InterPro" id="IPR038175">
    <property type="entry name" value="CBM21_dom_sf"/>
</dbReference>
<feature type="compositionally biased region" description="Low complexity" evidence="1">
    <location>
        <begin position="1"/>
        <end position="17"/>
    </location>
</feature>
<feature type="compositionally biased region" description="Polar residues" evidence="1">
    <location>
        <begin position="85"/>
        <end position="112"/>
    </location>
</feature>
<dbReference type="GO" id="GO:0008157">
    <property type="term" value="F:protein phosphatase 1 binding"/>
    <property type="evidence" value="ECO:0007669"/>
    <property type="project" value="TreeGrafter"/>
</dbReference>
<dbReference type="EMBL" id="KN880550">
    <property type="protein sequence ID" value="KIY66583.1"/>
    <property type="molecule type" value="Genomic_DNA"/>
</dbReference>
<dbReference type="GO" id="GO:0005979">
    <property type="term" value="P:regulation of glycogen biosynthetic process"/>
    <property type="evidence" value="ECO:0007669"/>
    <property type="project" value="TreeGrafter"/>
</dbReference>
<proteinExistence type="predicted"/>
<dbReference type="InterPro" id="IPR005036">
    <property type="entry name" value="CBM21_dom"/>
</dbReference>
<dbReference type="PANTHER" id="PTHR12307">
    <property type="entry name" value="PROTEIN PHOSPHATASE 1 REGULATORY SUBUNIT"/>
    <property type="match status" value="1"/>
</dbReference>
<name>A0A0D7B7Q5_9AGAR</name>
<reference evidence="3 4" key="1">
    <citation type="journal article" date="2015" name="Fungal Genet. Biol.">
        <title>Evolution of novel wood decay mechanisms in Agaricales revealed by the genome sequences of Fistulina hepatica and Cylindrobasidium torrendii.</title>
        <authorList>
            <person name="Floudas D."/>
            <person name="Held B.W."/>
            <person name="Riley R."/>
            <person name="Nagy L.G."/>
            <person name="Koehler G."/>
            <person name="Ransdell A.S."/>
            <person name="Younus H."/>
            <person name="Chow J."/>
            <person name="Chiniquy J."/>
            <person name="Lipzen A."/>
            <person name="Tritt A."/>
            <person name="Sun H."/>
            <person name="Haridas S."/>
            <person name="LaButti K."/>
            <person name="Ohm R.A."/>
            <person name="Kues U."/>
            <person name="Blanchette R.A."/>
            <person name="Grigoriev I.V."/>
            <person name="Minto R.E."/>
            <person name="Hibbett D.S."/>
        </authorList>
    </citation>
    <scope>NUCLEOTIDE SEQUENCE [LARGE SCALE GENOMIC DNA]</scope>
    <source>
        <strain evidence="3 4">FP15055 ss-10</strain>
    </source>
</reference>
<feature type="region of interest" description="Disordered" evidence="1">
    <location>
        <begin position="160"/>
        <end position="185"/>
    </location>
</feature>
<protein>
    <submittedName>
        <fullName evidence="3">Carbohydrate-binding module family 21 protein</fullName>
    </submittedName>
</protein>
<accession>A0A0D7B7Q5</accession>
<dbReference type="Proteomes" id="UP000054007">
    <property type="component" value="Unassembled WGS sequence"/>
</dbReference>
<dbReference type="Pfam" id="PF03370">
    <property type="entry name" value="CBM_21"/>
    <property type="match status" value="1"/>
</dbReference>
<evidence type="ECO:0000259" key="2">
    <source>
        <dbReference type="PROSITE" id="PS51159"/>
    </source>
</evidence>
<dbReference type="PROSITE" id="PS51159">
    <property type="entry name" value="CBM21"/>
    <property type="match status" value="1"/>
</dbReference>
<feature type="region of interest" description="Disordered" evidence="1">
    <location>
        <begin position="215"/>
        <end position="236"/>
    </location>
</feature>
<gene>
    <name evidence="3" type="ORF">CYLTODRAFT_423296</name>
</gene>